<dbReference type="InterPro" id="IPR018244">
    <property type="entry name" value="Allrgn_V5/Tpx1_CS"/>
</dbReference>
<evidence type="ECO:0000313" key="2">
    <source>
        <dbReference type="EMBL" id="RSH78175.1"/>
    </source>
</evidence>
<dbReference type="Proteomes" id="UP000279236">
    <property type="component" value="Unassembled WGS sequence"/>
</dbReference>
<dbReference type="PANTHER" id="PTHR10334">
    <property type="entry name" value="CYSTEINE-RICH SECRETORY PROTEIN-RELATED"/>
    <property type="match status" value="1"/>
</dbReference>
<name>A0A427XH00_9TREE</name>
<dbReference type="SUPFAM" id="SSF55797">
    <property type="entry name" value="PR-1-like"/>
    <property type="match status" value="1"/>
</dbReference>
<dbReference type="AlphaFoldDB" id="A0A427XH00"/>
<evidence type="ECO:0000259" key="1">
    <source>
        <dbReference type="SMART" id="SM00198"/>
    </source>
</evidence>
<dbReference type="PROSITE" id="PS01010">
    <property type="entry name" value="CRISP_2"/>
    <property type="match status" value="1"/>
</dbReference>
<dbReference type="RefSeq" id="XP_028473322.1">
    <property type="nucleotide sequence ID" value="XM_028618366.1"/>
</dbReference>
<dbReference type="InterPro" id="IPR035940">
    <property type="entry name" value="CAP_sf"/>
</dbReference>
<comment type="caution">
    <text evidence="2">The sequence shown here is derived from an EMBL/GenBank/DDBJ whole genome shotgun (WGS) entry which is preliminary data.</text>
</comment>
<organism evidence="2 3">
    <name type="scientific">Apiotrichum porosum</name>
    <dbReference type="NCBI Taxonomy" id="105984"/>
    <lineage>
        <taxon>Eukaryota</taxon>
        <taxon>Fungi</taxon>
        <taxon>Dikarya</taxon>
        <taxon>Basidiomycota</taxon>
        <taxon>Agaricomycotina</taxon>
        <taxon>Tremellomycetes</taxon>
        <taxon>Trichosporonales</taxon>
        <taxon>Trichosporonaceae</taxon>
        <taxon>Apiotrichum</taxon>
    </lineage>
</organism>
<dbReference type="SMART" id="SM00198">
    <property type="entry name" value="SCP"/>
    <property type="match status" value="1"/>
</dbReference>
<dbReference type="InterPro" id="IPR001283">
    <property type="entry name" value="CRISP-related"/>
</dbReference>
<dbReference type="STRING" id="105984.A0A427XH00"/>
<dbReference type="Pfam" id="PF00188">
    <property type="entry name" value="CAP"/>
    <property type="match status" value="1"/>
</dbReference>
<dbReference type="PRINTS" id="PR00837">
    <property type="entry name" value="V5TPXLIKE"/>
</dbReference>
<evidence type="ECO:0000313" key="3">
    <source>
        <dbReference type="Proteomes" id="UP000279236"/>
    </source>
</evidence>
<dbReference type="Gene3D" id="3.40.33.10">
    <property type="entry name" value="CAP"/>
    <property type="match status" value="1"/>
</dbReference>
<dbReference type="GeneID" id="39587177"/>
<protein>
    <recommendedName>
        <fullName evidence="1">SCP domain-containing protein</fullName>
    </recommendedName>
</protein>
<dbReference type="InterPro" id="IPR014044">
    <property type="entry name" value="CAP_dom"/>
</dbReference>
<dbReference type="OrthoDB" id="337038at2759"/>
<sequence>MNDYMLNESATDNDLSGNSDVAQWIIAASNAWRAQFGSQPVTWNETAARIAQNHTNTCLWEHWGNDNLASQSGSDASMRFGVRSMIEMWADEWTYYPFAHPEEQAYSHFTAMTWNASNTVGCGWNINCSNNTAFPSLTYFVCNYWPGGNIVSSPPGIYFAANIHNFTGWPVNAAESSSIASLTAEAAPTFQTGQGVTRTYTATASPTATQRSAGGALVTPGAALLVLLAVQVAMV</sequence>
<gene>
    <name evidence="2" type="ORF">EHS24_002634</name>
</gene>
<keyword evidence="3" id="KW-1185">Reference proteome</keyword>
<dbReference type="EMBL" id="RSCE01000013">
    <property type="protein sequence ID" value="RSH78175.1"/>
    <property type="molecule type" value="Genomic_DNA"/>
</dbReference>
<dbReference type="GO" id="GO:0005576">
    <property type="term" value="C:extracellular region"/>
    <property type="evidence" value="ECO:0007669"/>
    <property type="project" value="InterPro"/>
</dbReference>
<proteinExistence type="predicted"/>
<accession>A0A427XH00</accession>
<reference evidence="2 3" key="1">
    <citation type="submission" date="2018-11" db="EMBL/GenBank/DDBJ databases">
        <title>Genome sequence of Apiotrichum porosum DSM 27194.</title>
        <authorList>
            <person name="Aliyu H."/>
            <person name="Gorte O."/>
            <person name="Ochsenreither K."/>
        </authorList>
    </citation>
    <scope>NUCLEOTIDE SEQUENCE [LARGE SCALE GENOMIC DNA]</scope>
    <source>
        <strain evidence="2 3">DSM 27194</strain>
    </source>
</reference>
<feature type="domain" description="SCP" evidence="1">
    <location>
        <begin position="20"/>
        <end position="152"/>
    </location>
</feature>